<proteinExistence type="predicted"/>
<keyword evidence="3" id="KW-1185">Reference proteome</keyword>
<organism evidence="2 3">
    <name type="scientific">Streptomyces bullii</name>
    <dbReference type="NCBI Taxonomy" id="349910"/>
    <lineage>
        <taxon>Bacteria</taxon>
        <taxon>Bacillati</taxon>
        <taxon>Actinomycetota</taxon>
        <taxon>Actinomycetes</taxon>
        <taxon>Kitasatosporales</taxon>
        <taxon>Streptomycetaceae</taxon>
        <taxon>Streptomyces</taxon>
    </lineage>
</organism>
<feature type="compositionally biased region" description="Basic residues" evidence="1">
    <location>
        <begin position="12"/>
        <end position="26"/>
    </location>
</feature>
<sequence length="167" mass="18820">MTAPVLEALPSRPRKASASRRRRHQHQLPWRLHQIAPGATTILVTPIWTDATGTTERTYLARALDARGQVIKFAAGGSRRIASLLQGAYPCADWNRPQTWHAETNTLTVRRPMSNAELRAAIRRLGEREALLSAELAFQRERNFELTTARDFADTEAAGYIDRSFLE</sequence>
<accession>A0ABW0UQI3</accession>
<evidence type="ECO:0000313" key="2">
    <source>
        <dbReference type="EMBL" id="MFC5634674.1"/>
    </source>
</evidence>
<reference evidence="3" key="1">
    <citation type="journal article" date="2019" name="Int. J. Syst. Evol. Microbiol.">
        <title>The Global Catalogue of Microorganisms (GCM) 10K type strain sequencing project: providing services to taxonomists for standard genome sequencing and annotation.</title>
        <authorList>
            <consortium name="The Broad Institute Genomics Platform"/>
            <consortium name="The Broad Institute Genome Sequencing Center for Infectious Disease"/>
            <person name="Wu L."/>
            <person name="Ma J."/>
        </authorList>
    </citation>
    <scope>NUCLEOTIDE SEQUENCE [LARGE SCALE GENOMIC DNA]</scope>
    <source>
        <strain evidence="3">CGMCC 4.7248</strain>
    </source>
</reference>
<gene>
    <name evidence="2" type="ORF">ACFPZJ_12985</name>
</gene>
<evidence type="ECO:0000313" key="3">
    <source>
        <dbReference type="Proteomes" id="UP001596154"/>
    </source>
</evidence>
<evidence type="ECO:0000256" key="1">
    <source>
        <dbReference type="SAM" id="MobiDB-lite"/>
    </source>
</evidence>
<dbReference type="Proteomes" id="UP001596154">
    <property type="component" value="Unassembled WGS sequence"/>
</dbReference>
<comment type="caution">
    <text evidence="2">The sequence shown here is derived from an EMBL/GenBank/DDBJ whole genome shotgun (WGS) entry which is preliminary data.</text>
</comment>
<feature type="region of interest" description="Disordered" evidence="1">
    <location>
        <begin position="1"/>
        <end position="27"/>
    </location>
</feature>
<name>A0ABW0UQI3_9ACTN</name>
<protein>
    <submittedName>
        <fullName evidence="2">Uncharacterized protein</fullName>
    </submittedName>
</protein>
<dbReference type="RefSeq" id="WP_381020722.1">
    <property type="nucleotide sequence ID" value="NZ_JBHSNY010000004.1"/>
</dbReference>
<dbReference type="EMBL" id="JBHSNY010000004">
    <property type="protein sequence ID" value="MFC5634674.1"/>
    <property type="molecule type" value="Genomic_DNA"/>
</dbReference>